<dbReference type="AlphaFoldDB" id="A0AA38P588"/>
<accession>A0AA38P588</accession>
<keyword evidence="2" id="KW-1185">Reference proteome</keyword>
<dbReference type="EMBL" id="MU806320">
    <property type="protein sequence ID" value="KAJ3836441.1"/>
    <property type="molecule type" value="Genomic_DNA"/>
</dbReference>
<proteinExistence type="predicted"/>
<organism evidence="1 2">
    <name type="scientific">Lentinula raphanica</name>
    <dbReference type="NCBI Taxonomy" id="153919"/>
    <lineage>
        <taxon>Eukaryota</taxon>
        <taxon>Fungi</taxon>
        <taxon>Dikarya</taxon>
        <taxon>Basidiomycota</taxon>
        <taxon>Agaricomycotina</taxon>
        <taxon>Agaricomycetes</taxon>
        <taxon>Agaricomycetidae</taxon>
        <taxon>Agaricales</taxon>
        <taxon>Marasmiineae</taxon>
        <taxon>Omphalotaceae</taxon>
        <taxon>Lentinula</taxon>
    </lineage>
</organism>
<gene>
    <name evidence="1" type="ORF">F5878DRAFT_726788</name>
</gene>
<dbReference type="Proteomes" id="UP001163846">
    <property type="component" value="Unassembled WGS sequence"/>
</dbReference>
<name>A0AA38P588_9AGAR</name>
<evidence type="ECO:0000313" key="2">
    <source>
        <dbReference type="Proteomes" id="UP001163846"/>
    </source>
</evidence>
<reference evidence="1" key="1">
    <citation type="submission" date="2022-08" db="EMBL/GenBank/DDBJ databases">
        <authorList>
            <consortium name="DOE Joint Genome Institute"/>
            <person name="Min B."/>
            <person name="Riley R."/>
            <person name="Sierra-Patev S."/>
            <person name="Naranjo-Ortiz M."/>
            <person name="Looney B."/>
            <person name="Konkel Z."/>
            <person name="Slot J.C."/>
            <person name="Sakamoto Y."/>
            <person name="Steenwyk J.L."/>
            <person name="Rokas A."/>
            <person name="Carro J."/>
            <person name="Camarero S."/>
            <person name="Ferreira P."/>
            <person name="Molpeceres G."/>
            <person name="Ruiz-Duenas F.J."/>
            <person name="Serrano A."/>
            <person name="Henrissat B."/>
            <person name="Drula E."/>
            <person name="Hughes K.W."/>
            <person name="Mata J.L."/>
            <person name="Ishikawa N.K."/>
            <person name="Vargas-Isla R."/>
            <person name="Ushijima S."/>
            <person name="Smith C.A."/>
            <person name="Ahrendt S."/>
            <person name="Andreopoulos W."/>
            <person name="He G."/>
            <person name="Labutti K."/>
            <person name="Lipzen A."/>
            <person name="Ng V."/>
            <person name="Sandor L."/>
            <person name="Barry K."/>
            <person name="Martinez A.T."/>
            <person name="Xiao Y."/>
            <person name="Gibbons J.G."/>
            <person name="Terashima K."/>
            <person name="Hibbett D.S."/>
            <person name="Grigoriev I.V."/>
        </authorList>
    </citation>
    <scope>NUCLEOTIDE SEQUENCE</scope>
    <source>
        <strain evidence="1">TFB9207</strain>
    </source>
</reference>
<dbReference type="Gene3D" id="1.20.1280.50">
    <property type="match status" value="1"/>
</dbReference>
<evidence type="ECO:0000313" key="1">
    <source>
        <dbReference type="EMBL" id="KAJ3836441.1"/>
    </source>
</evidence>
<protein>
    <recommendedName>
        <fullName evidence="3">F-box domain-containing protein</fullName>
    </recommendedName>
</protein>
<sequence length="542" mass="61200">MDASSSTLNESLNSSITIGYSDSSASAHINQSTDLFDIQPLPPAIQALVNSNEAPLHSQMLQSNLRDAQTTLSNLEVCLDSMNTEIALLTAKRDQIIVTIKTYRDVLHPIRRTPPEVLLEIFSYCVPFVDTTSAEKCQEINSLNTKFAPWTFGQVCKHWRFIVLECPRLWSSLSLNVDQFLTTNFILGRQIEYKAIDLLSNHLRRSKDCPLTIAVQSFQALSPIFSLICSHSERWSNVLLSLHAGAFPQLSLVKGRLPRLKNLHLRNLEGWDDRIPAIDAFKYAPNLCTIRASEIPGFATNLLLPWGQLTYCPNMCLTSSEQDSIILNTMKILSQAVKLRHAILTSTEYARRPSLTSLTPHRALSGLTIGLFNCSDLELLTQFLDAVTLPALSTLYITTSSRETVRHNVQCLIRLVERSKCRLIRLRLKGFQTDIDDDPHFRLLLTLVPALGSLDLDRFPNSLLNALMVLKEDDSEPPLLPRLRQLYMSIPSLYMDQNLFIDVVESRVQRTNLDLLATSSQLVWKDAARARLESLNIERNIF</sequence>
<evidence type="ECO:0008006" key="3">
    <source>
        <dbReference type="Google" id="ProtNLM"/>
    </source>
</evidence>
<comment type="caution">
    <text evidence="1">The sequence shown here is derived from an EMBL/GenBank/DDBJ whole genome shotgun (WGS) entry which is preliminary data.</text>
</comment>